<accession>A0A3T0EAF4</accession>
<dbReference type="InterPro" id="IPR004358">
    <property type="entry name" value="Sig_transdc_His_kin-like_C"/>
</dbReference>
<organism evidence="9 10">
    <name type="scientific">Glycocaulis alkaliphilus</name>
    <dbReference type="NCBI Taxonomy" id="1434191"/>
    <lineage>
        <taxon>Bacteria</taxon>
        <taxon>Pseudomonadati</taxon>
        <taxon>Pseudomonadota</taxon>
        <taxon>Alphaproteobacteria</taxon>
        <taxon>Maricaulales</taxon>
        <taxon>Maricaulaceae</taxon>
        <taxon>Glycocaulis</taxon>
    </lineage>
</organism>
<evidence type="ECO:0000256" key="8">
    <source>
        <dbReference type="ARBA" id="ARBA00023012"/>
    </source>
</evidence>
<dbReference type="SUPFAM" id="SSF47384">
    <property type="entry name" value="Homodimeric domain of signal transducing histidine kinase"/>
    <property type="match status" value="1"/>
</dbReference>
<dbReference type="EMBL" id="CP018911">
    <property type="protein sequence ID" value="AZU04028.1"/>
    <property type="molecule type" value="Genomic_DNA"/>
</dbReference>
<dbReference type="InterPro" id="IPR035965">
    <property type="entry name" value="PAS-like_dom_sf"/>
</dbReference>
<evidence type="ECO:0000313" key="9">
    <source>
        <dbReference type="EMBL" id="AZU04028.1"/>
    </source>
</evidence>
<dbReference type="Pfam" id="PF00989">
    <property type="entry name" value="PAS"/>
    <property type="match status" value="1"/>
</dbReference>
<dbReference type="GO" id="GO:0000155">
    <property type="term" value="F:phosphorelay sensor kinase activity"/>
    <property type="evidence" value="ECO:0007669"/>
    <property type="project" value="InterPro"/>
</dbReference>
<dbReference type="CDD" id="cd00082">
    <property type="entry name" value="HisKA"/>
    <property type="match status" value="1"/>
</dbReference>
<keyword evidence="6" id="KW-0418">Kinase</keyword>
<dbReference type="PANTHER" id="PTHR43065:SF10">
    <property type="entry name" value="PEROXIDE STRESS-ACTIVATED HISTIDINE KINASE MAK3"/>
    <property type="match status" value="1"/>
</dbReference>
<evidence type="ECO:0000256" key="2">
    <source>
        <dbReference type="ARBA" id="ARBA00012438"/>
    </source>
</evidence>
<comment type="catalytic activity">
    <reaction evidence="1">
        <text>ATP + protein L-histidine = ADP + protein N-phospho-L-histidine.</text>
        <dbReference type="EC" id="2.7.13.3"/>
    </reaction>
</comment>
<dbReference type="PROSITE" id="PS50109">
    <property type="entry name" value="HIS_KIN"/>
    <property type="match status" value="1"/>
</dbReference>
<keyword evidence="4" id="KW-0808">Transferase</keyword>
<dbReference type="Pfam" id="PF02518">
    <property type="entry name" value="HATPase_c"/>
    <property type="match status" value="1"/>
</dbReference>
<dbReference type="InterPro" id="IPR036890">
    <property type="entry name" value="HATPase_C_sf"/>
</dbReference>
<dbReference type="SUPFAM" id="SSF55785">
    <property type="entry name" value="PYP-like sensor domain (PAS domain)"/>
    <property type="match status" value="1"/>
</dbReference>
<dbReference type="InterPro" id="IPR013767">
    <property type="entry name" value="PAS_fold"/>
</dbReference>
<dbReference type="SUPFAM" id="SSF55874">
    <property type="entry name" value="ATPase domain of HSP90 chaperone/DNA topoisomerase II/histidine kinase"/>
    <property type="match status" value="1"/>
</dbReference>
<keyword evidence="7" id="KW-0067">ATP-binding</keyword>
<keyword evidence="3" id="KW-0597">Phosphoprotein</keyword>
<dbReference type="CDD" id="cd00130">
    <property type="entry name" value="PAS"/>
    <property type="match status" value="1"/>
</dbReference>
<dbReference type="InterPro" id="IPR000014">
    <property type="entry name" value="PAS"/>
</dbReference>
<keyword evidence="5" id="KW-0547">Nucleotide-binding</keyword>
<protein>
    <recommendedName>
        <fullName evidence="2">histidine kinase</fullName>
        <ecNumber evidence="2">2.7.13.3</ecNumber>
    </recommendedName>
</protein>
<evidence type="ECO:0000256" key="7">
    <source>
        <dbReference type="ARBA" id="ARBA00022840"/>
    </source>
</evidence>
<evidence type="ECO:0000313" key="10">
    <source>
        <dbReference type="Proteomes" id="UP000286954"/>
    </source>
</evidence>
<gene>
    <name evidence="9" type="ORF">X907_1495</name>
</gene>
<dbReference type="Gene3D" id="3.30.450.20">
    <property type="entry name" value="PAS domain"/>
    <property type="match status" value="1"/>
</dbReference>
<dbReference type="InterPro" id="IPR003661">
    <property type="entry name" value="HisK_dim/P_dom"/>
</dbReference>
<dbReference type="Proteomes" id="UP000286954">
    <property type="component" value="Chromosome"/>
</dbReference>
<dbReference type="InterPro" id="IPR003594">
    <property type="entry name" value="HATPase_dom"/>
</dbReference>
<dbReference type="EC" id="2.7.13.3" evidence="2"/>
<dbReference type="PRINTS" id="PR00344">
    <property type="entry name" value="BCTRLSENSOR"/>
</dbReference>
<evidence type="ECO:0000256" key="5">
    <source>
        <dbReference type="ARBA" id="ARBA00022741"/>
    </source>
</evidence>
<dbReference type="SMART" id="SM00387">
    <property type="entry name" value="HATPase_c"/>
    <property type="match status" value="1"/>
</dbReference>
<dbReference type="InterPro" id="IPR036097">
    <property type="entry name" value="HisK_dim/P_sf"/>
</dbReference>
<dbReference type="InterPro" id="IPR005467">
    <property type="entry name" value="His_kinase_dom"/>
</dbReference>
<evidence type="ECO:0000256" key="4">
    <source>
        <dbReference type="ARBA" id="ARBA00022679"/>
    </source>
</evidence>
<sequence length="346" mass="36228">MNPSDATTAQAADFLPSAVLLINGAGIISYVNDAAEALFERSARRMAGEPLDALGPWGRAARAVASRAISEGRAVFAHDVRVEFPDGTRRAAIDAAPQMDGACISIRLWPEAGAVARGDRAANAAAGFGRMLSHELKNPMAGARGAAQLIASSADPETAEMAALIMTELDRALRIADRWSKVGDIAPHPFAPLSLNEVASEALRSMSAASGKGLVLVEDYDPSLPDAFGDRDLVLQAVLNLLVNAAEALAGQSDGTIEISTRYRMARPGGVAPEARLQIDVTDNGPGVPEELGESIFSPFVTGKPAGEGLGLALVSRVAELHGGGLEYESRAGRTVFRMYLREEGT</sequence>
<dbReference type="GO" id="GO:0005524">
    <property type="term" value="F:ATP binding"/>
    <property type="evidence" value="ECO:0007669"/>
    <property type="project" value="UniProtKB-KW"/>
</dbReference>
<dbReference type="AlphaFoldDB" id="A0A3T0EAF4"/>
<dbReference type="Gene3D" id="3.30.565.10">
    <property type="entry name" value="Histidine kinase-like ATPase, C-terminal domain"/>
    <property type="match status" value="1"/>
</dbReference>
<dbReference type="Gene3D" id="1.10.287.130">
    <property type="match status" value="1"/>
</dbReference>
<dbReference type="PANTHER" id="PTHR43065">
    <property type="entry name" value="SENSOR HISTIDINE KINASE"/>
    <property type="match status" value="1"/>
</dbReference>
<dbReference type="GO" id="GO:0006355">
    <property type="term" value="P:regulation of DNA-templated transcription"/>
    <property type="evidence" value="ECO:0007669"/>
    <property type="project" value="InterPro"/>
</dbReference>
<evidence type="ECO:0000256" key="1">
    <source>
        <dbReference type="ARBA" id="ARBA00000085"/>
    </source>
</evidence>
<dbReference type="Pfam" id="PF00512">
    <property type="entry name" value="HisKA"/>
    <property type="match status" value="1"/>
</dbReference>
<reference evidence="9 10" key="1">
    <citation type="submission" date="2016-12" db="EMBL/GenBank/DDBJ databases">
        <title>The genome of dimorphic prosthecate Glycocaulis alkaliphilus 6b-8t, isolated from crude oil dictates its adaptability in petroleum environments.</title>
        <authorList>
            <person name="Wu X.-L."/>
            <person name="Geng S."/>
        </authorList>
    </citation>
    <scope>NUCLEOTIDE SEQUENCE [LARGE SCALE GENOMIC DNA]</scope>
    <source>
        <strain evidence="9 10">6B-8</strain>
    </source>
</reference>
<dbReference type="RefSeq" id="WP_127566718.1">
    <property type="nucleotide sequence ID" value="NZ_BMFB01000003.1"/>
</dbReference>
<dbReference type="OrthoDB" id="9789238at2"/>
<keyword evidence="10" id="KW-1185">Reference proteome</keyword>
<dbReference type="KEGG" id="gak:X907_1495"/>
<evidence type="ECO:0000256" key="6">
    <source>
        <dbReference type="ARBA" id="ARBA00022777"/>
    </source>
</evidence>
<name>A0A3T0EAF4_9PROT</name>
<proteinExistence type="predicted"/>
<keyword evidence="8" id="KW-0902">Two-component regulatory system</keyword>
<dbReference type="SMART" id="SM00388">
    <property type="entry name" value="HisKA"/>
    <property type="match status" value="1"/>
</dbReference>
<evidence type="ECO:0000256" key="3">
    <source>
        <dbReference type="ARBA" id="ARBA00022553"/>
    </source>
</evidence>